<evidence type="ECO:0000313" key="1">
    <source>
        <dbReference type="EMBL" id="CAD2129372.1"/>
    </source>
</evidence>
<name>A0A6V7TNS4_MELEN</name>
<organism evidence="1 2">
    <name type="scientific">Meloidogyne enterolobii</name>
    <name type="common">Root-knot nematode worm</name>
    <name type="synonym">Meloidogyne mayaguensis</name>
    <dbReference type="NCBI Taxonomy" id="390850"/>
    <lineage>
        <taxon>Eukaryota</taxon>
        <taxon>Metazoa</taxon>
        <taxon>Ecdysozoa</taxon>
        <taxon>Nematoda</taxon>
        <taxon>Chromadorea</taxon>
        <taxon>Rhabditida</taxon>
        <taxon>Tylenchina</taxon>
        <taxon>Tylenchomorpha</taxon>
        <taxon>Tylenchoidea</taxon>
        <taxon>Meloidogynidae</taxon>
        <taxon>Meloidogyninae</taxon>
        <taxon>Meloidogyne</taxon>
    </lineage>
</organism>
<sequence>MANWWLQQVYSLACMCIYSTCYWVAYEIGRLIDDDSLLDNFLMLLWMHHVCLFDT</sequence>
<dbReference type="EMBL" id="CAJEWN010000008">
    <property type="protein sequence ID" value="CAD2129372.1"/>
    <property type="molecule type" value="Genomic_DNA"/>
</dbReference>
<reference evidence="1 2" key="1">
    <citation type="submission" date="2020-08" db="EMBL/GenBank/DDBJ databases">
        <authorList>
            <person name="Koutsovoulos G."/>
            <person name="Danchin GJ E."/>
        </authorList>
    </citation>
    <scope>NUCLEOTIDE SEQUENCE [LARGE SCALE GENOMIC DNA]</scope>
</reference>
<dbReference type="AlphaFoldDB" id="A0A6V7TNS4"/>
<evidence type="ECO:0000313" key="2">
    <source>
        <dbReference type="Proteomes" id="UP000580250"/>
    </source>
</evidence>
<accession>A0A6V7TNS4</accession>
<comment type="caution">
    <text evidence="1">The sequence shown here is derived from an EMBL/GenBank/DDBJ whole genome shotgun (WGS) entry which is preliminary data.</text>
</comment>
<dbReference type="Proteomes" id="UP000580250">
    <property type="component" value="Unassembled WGS sequence"/>
</dbReference>
<proteinExistence type="predicted"/>
<gene>
    <name evidence="1" type="ORF">MENT_LOCUS2572</name>
</gene>
<protein>
    <submittedName>
        <fullName evidence="1">Uncharacterized protein</fullName>
    </submittedName>
</protein>